<dbReference type="Proteomes" id="UP001279734">
    <property type="component" value="Unassembled WGS sequence"/>
</dbReference>
<reference evidence="1" key="1">
    <citation type="submission" date="2023-05" db="EMBL/GenBank/DDBJ databases">
        <title>Nepenthes gracilis genome sequencing.</title>
        <authorList>
            <person name="Fukushima K."/>
        </authorList>
    </citation>
    <scope>NUCLEOTIDE SEQUENCE</scope>
    <source>
        <strain evidence="1">SING2019-196</strain>
    </source>
</reference>
<dbReference type="AlphaFoldDB" id="A0AAD3XMD7"/>
<evidence type="ECO:0000313" key="1">
    <source>
        <dbReference type="EMBL" id="GMH09674.1"/>
    </source>
</evidence>
<keyword evidence="2" id="KW-1185">Reference proteome</keyword>
<gene>
    <name evidence="1" type="ORF">Nepgr_011515</name>
</gene>
<proteinExistence type="predicted"/>
<protein>
    <submittedName>
        <fullName evidence="1">Uncharacterized protein</fullName>
    </submittedName>
</protein>
<organism evidence="1 2">
    <name type="scientific">Nepenthes gracilis</name>
    <name type="common">Slender pitcher plant</name>
    <dbReference type="NCBI Taxonomy" id="150966"/>
    <lineage>
        <taxon>Eukaryota</taxon>
        <taxon>Viridiplantae</taxon>
        <taxon>Streptophyta</taxon>
        <taxon>Embryophyta</taxon>
        <taxon>Tracheophyta</taxon>
        <taxon>Spermatophyta</taxon>
        <taxon>Magnoliopsida</taxon>
        <taxon>eudicotyledons</taxon>
        <taxon>Gunneridae</taxon>
        <taxon>Pentapetalae</taxon>
        <taxon>Caryophyllales</taxon>
        <taxon>Nepenthaceae</taxon>
        <taxon>Nepenthes</taxon>
    </lineage>
</organism>
<sequence length="110" mass="12689">MDAANQFLSDIEHYLGRISSGFTSLGITELAIERENWKEETYVCVTVEMANQINLAYKPLKKFVQRENLSVYPPHQDKIPEIRKHKLPNTFCHPNGDFMIENHHNSTGDS</sequence>
<evidence type="ECO:0000313" key="2">
    <source>
        <dbReference type="Proteomes" id="UP001279734"/>
    </source>
</evidence>
<dbReference type="EMBL" id="BSYO01000009">
    <property type="protein sequence ID" value="GMH09674.1"/>
    <property type="molecule type" value="Genomic_DNA"/>
</dbReference>
<accession>A0AAD3XMD7</accession>
<comment type="caution">
    <text evidence="1">The sequence shown here is derived from an EMBL/GenBank/DDBJ whole genome shotgun (WGS) entry which is preliminary data.</text>
</comment>
<name>A0AAD3XMD7_NEPGR</name>